<dbReference type="AlphaFoldDB" id="A0A645JBI3"/>
<protein>
    <submittedName>
        <fullName evidence="1">Uncharacterized protein</fullName>
    </submittedName>
</protein>
<comment type="caution">
    <text evidence="1">The sequence shown here is derived from an EMBL/GenBank/DDBJ whole genome shotgun (WGS) entry which is preliminary data.</text>
</comment>
<reference evidence="1" key="1">
    <citation type="submission" date="2019-08" db="EMBL/GenBank/DDBJ databases">
        <authorList>
            <person name="Kucharzyk K."/>
            <person name="Murdoch R.W."/>
            <person name="Higgins S."/>
            <person name="Loffler F."/>
        </authorList>
    </citation>
    <scope>NUCLEOTIDE SEQUENCE</scope>
</reference>
<proteinExistence type="predicted"/>
<dbReference type="InterPro" id="IPR013783">
    <property type="entry name" value="Ig-like_fold"/>
</dbReference>
<evidence type="ECO:0000313" key="1">
    <source>
        <dbReference type="EMBL" id="MPN60806.1"/>
    </source>
</evidence>
<organism evidence="1">
    <name type="scientific">bioreactor metagenome</name>
    <dbReference type="NCBI Taxonomy" id="1076179"/>
    <lineage>
        <taxon>unclassified sequences</taxon>
        <taxon>metagenomes</taxon>
        <taxon>ecological metagenomes</taxon>
    </lineage>
</organism>
<name>A0A645JBI3_9ZZZZ</name>
<dbReference type="Gene3D" id="2.60.40.10">
    <property type="entry name" value="Immunoglobulins"/>
    <property type="match status" value="1"/>
</dbReference>
<accession>A0A645JBI3</accession>
<sequence>MPDIEHATVQKNEFRTQAESIANEVEYNYQMYIKSLEYPMPFYFDPPVAADNKLKFMWDNSFDFRGQELKYTFELATSYTFKNILYKKTDILIPGAEYKMLPDGQYFYRITVTNKSGKTQTAQYYYDDEKDIRHFGIDTFYIQNGKVLTENPK</sequence>
<dbReference type="EMBL" id="VSSQ01136536">
    <property type="protein sequence ID" value="MPN60806.1"/>
    <property type="molecule type" value="Genomic_DNA"/>
</dbReference>
<gene>
    <name evidence="1" type="ORF">SDC9_208538</name>
</gene>